<dbReference type="RefSeq" id="WP_180169342.1">
    <property type="nucleotide sequence ID" value="NZ_JACANG010000007.1"/>
</dbReference>
<dbReference type="EMBL" id="JACANG010000007">
    <property type="protein sequence ID" value="MDM1718667.1"/>
    <property type="molecule type" value="Genomic_DNA"/>
</dbReference>
<evidence type="ECO:0000313" key="2">
    <source>
        <dbReference type="Proteomes" id="UP001174419"/>
    </source>
</evidence>
<sequence>MTVQADVIDFSTQKLDAFKGLSMACKKLDIIFTIGFKSCKKCSAFRIGKKYQEMTCQ</sequence>
<organism evidence="1 2">
    <name type="scientific">Acinetobacter towneri</name>
    <dbReference type="NCBI Taxonomy" id="202956"/>
    <lineage>
        <taxon>Bacteria</taxon>
        <taxon>Pseudomonadati</taxon>
        <taxon>Pseudomonadota</taxon>
        <taxon>Gammaproteobacteria</taxon>
        <taxon>Moraxellales</taxon>
        <taxon>Moraxellaceae</taxon>
        <taxon>Acinetobacter</taxon>
    </lineage>
</organism>
<reference evidence="1" key="2">
    <citation type="journal article" date="2022" name="Sci. Total Environ.">
        <title>Prevalence, transmission, and molecular epidemiology of tet(X)-positive bacteria among humans, animals, and environmental niches in China: An epidemiological, and genomic-based study.</title>
        <authorList>
            <person name="Dong N."/>
            <person name="Zeng Y."/>
            <person name="Cai C."/>
            <person name="Sun C."/>
            <person name="Lu J."/>
            <person name="Liu C."/>
            <person name="Zhou H."/>
            <person name="Sun Q."/>
            <person name="Shu L."/>
            <person name="Wang H."/>
            <person name="Wang Y."/>
            <person name="Wang S."/>
            <person name="Wu C."/>
            <person name="Chan E.W."/>
            <person name="Chen G."/>
            <person name="Shen Z."/>
            <person name="Chen S."/>
            <person name="Zhang R."/>
        </authorList>
    </citation>
    <scope>NUCLEOTIDE SEQUENCE</scope>
    <source>
        <strain evidence="1">DF49-4</strain>
    </source>
</reference>
<proteinExistence type="predicted"/>
<dbReference type="Proteomes" id="UP001174419">
    <property type="component" value="Unassembled WGS sequence"/>
</dbReference>
<comment type="caution">
    <text evidence="1">The sequence shown here is derived from an EMBL/GenBank/DDBJ whole genome shotgun (WGS) entry which is preliminary data.</text>
</comment>
<dbReference type="AlphaFoldDB" id="A0AB35LZB3"/>
<protein>
    <submittedName>
        <fullName evidence="1">Uncharacterized protein</fullName>
    </submittedName>
</protein>
<gene>
    <name evidence="1" type="ORF">HX110_05805</name>
</gene>
<reference evidence="1" key="1">
    <citation type="submission" date="2020-06" db="EMBL/GenBank/DDBJ databases">
        <authorList>
            <person name="Dong N."/>
        </authorList>
    </citation>
    <scope>NUCLEOTIDE SEQUENCE</scope>
    <source>
        <strain evidence="1">DF49-4</strain>
    </source>
</reference>
<accession>A0AB35LZB3</accession>
<evidence type="ECO:0000313" key="1">
    <source>
        <dbReference type="EMBL" id="MDM1718667.1"/>
    </source>
</evidence>
<name>A0AB35LZB3_9GAMM</name>